<name>A0A9P7MDQ2_9HYPO</name>
<feature type="region of interest" description="Disordered" evidence="1">
    <location>
        <begin position="121"/>
        <end position="150"/>
    </location>
</feature>
<gene>
    <name evidence="2" type="ORF">E4U60_000427</name>
</gene>
<feature type="compositionally biased region" description="Basic and acidic residues" evidence="1">
    <location>
        <begin position="132"/>
        <end position="150"/>
    </location>
</feature>
<evidence type="ECO:0000313" key="3">
    <source>
        <dbReference type="Proteomes" id="UP000706124"/>
    </source>
</evidence>
<evidence type="ECO:0000256" key="1">
    <source>
        <dbReference type="SAM" id="MobiDB-lite"/>
    </source>
</evidence>
<dbReference type="AlphaFoldDB" id="A0A9P7MDQ2"/>
<evidence type="ECO:0000313" key="2">
    <source>
        <dbReference type="EMBL" id="KAG5940587.1"/>
    </source>
</evidence>
<comment type="caution">
    <text evidence="2">The sequence shown here is derived from an EMBL/GenBank/DDBJ whole genome shotgun (WGS) entry which is preliminary data.</text>
</comment>
<sequence>MSSLLELIKWSKIVENALLNLGLHSSAMHDGNPFPATRPCWTAVREPEYILSPVTCVKVVAHAPCVEVKWKLQKKVLRHRAPRRLTSTLHKGQLRELEKLASIQAESDHRAPALLNPVTQVTDQRRSAAHTDIYRRTKRRNEGKAASETF</sequence>
<organism evidence="2 3">
    <name type="scientific">Claviceps pazoutovae</name>
    <dbReference type="NCBI Taxonomy" id="1649127"/>
    <lineage>
        <taxon>Eukaryota</taxon>
        <taxon>Fungi</taxon>
        <taxon>Dikarya</taxon>
        <taxon>Ascomycota</taxon>
        <taxon>Pezizomycotina</taxon>
        <taxon>Sordariomycetes</taxon>
        <taxon>Hypocreomycetidae</taxon>
        <taxon>Hypocreales</taxon>
        <taxon>Clavicipitaceae</taxon>
        <taxon>Claviceps</taxon>
    </lineage>
</organism>
<accession>A0A9P7MDQ2</accession>
<dbReference type="Proteomes" id="UP000706124">
    <property type="component" value="Unassembled WGS sequence"/>
</dbReference>
<protein>
    <submittedName>
        <fullName evidence="2">Uncharacterized protein</fullName>
    </submittedName>
</protein>
<reference evidence="2 3" key="1">
    <citation type="journal article" date="2020" name="bioRxiv">
        <title>Whole genome comparisons of ergot fungi reveals the divergence and evolution of species within the genus Claviceps are the result of varying mechanisms driving genome evolution and host range expansion.</title>
        <authorList>
            <person name="Wyka S.A."/>
            <person name="Mondo S.J."/>
            <person name="Liu M."/>
            <person name="Dettman J."/>
            <person name="Nalam V."/>
            <person name="Broders K.D."/>
        </authorList>
    </citation>
    <scope>NUCLEOTIDE SEQUENCE [LARGE SCALE GENOMIC DNA]</scope>
    <source>
        <strain evidence="2 3">CCC 1485</strain>
    </source>
</reference>
<keyword evidence="3" id="KW-1185">Reference proteome</keyword>
<proteinExistence type="predicted"/>
<dbReference type="EMBL" id="SRPO01000111">
    <property type="protein sequence ID" value="KAG5940587.1"/>
    <property type="molecule type" value="Genomic_DNA"/>
</dbReference>